<dbReference type="GO" id="GO:0005975">
    <property type="term" value="P:carbohydrate metabolic process"/>
    <property type="evidence" value="ECO:0007669"/>
    <property type="project" value="InterPro"/>
</dbReference>
<keyword evidence="5" id="KW-1015">Disulfide bond</keyword>
<evidence type="ECO:0000256" key="3">
    <source>
        <dbReference type="ARBA" id="ARBA00022801"/>
    </source>
</evidence>
<dbReference type="Gene3D" id="3.20.20.70">
    <property type="entry name" value="Aldolase class I"/>
    <property type="match status" value="1"/>
</dbReference>
<feature type="domain" description="Alpha galactosidase C-terminal" evidence="6">
    <location>
        <begin position="293"/>
        <end position="370"/>
    </location>
</feature>
<comment type="caution">
    <text evidence="7">The sequence shown here is derived from an EMBL/GenBank/DDBJ whole genome shotgun (WGS) entry which is preliminary data.</text>
</comment>
<dbReference type="PANTHER" id="PTHR11452:SF75">
    <property type="entry name" value="ALPHA-GALACTOSIDASE MEL1"/>
    <property type="match status" value="1"/>
</dbReference>
<dbReference type="InterPro" id="IPR041233">
    <property type="entry name" value="Melibiase_C"/>
</dbReference>
<dbReference type="PANTHER" id="PTHR11452">
    <property type="entry name" value="ALPHA-GALACTOSIDASE/ALPHA-N-ACETYLGALACTOSAMINIDASE"/>
    <property type="match status" value="1"/>
</dbReference>
<dbReference type="PRINTS" id="PR00740">
    <property type="entry name" value="GLHYDRLASE27"/>
</dbReference>
<dbReference type="EMBL" id="DVMZ01000102">
    <property type="protein sequence ID" value="HIU59228.1"/>
    <property type="molecule type" value="Genomic_DNA"/>
</dbReference>
<name>A0A9D1SGY0_9FIRM</name>
<dbReference type="InterPro" id="IPR017853">
    <property type="entry name" value="GH"/>
</dbReference>
<dbReference type="Pfam" id="PF16499">
    <property type="entry name" value="Melibiase_2"/>
    <property type="match status" value="1"/>
</dbReference>
<dbReference type="EC" id="3.2.1.22" evidence="5"/>
<dbReference type="InterPro" id="IPR013785">
    <property type="entry name" value="Aldolase_TIM"/>
</dbReference>
<sequence length="375" mass="41851">MIKNLPPMGWNTWNTFAQNIQEELILDSAKALVSSGLKDAGYEYVVIDDCWALKERGADGRLTPDPQKFPHGMKYLADRIHEMGLKFGMYSCCGTMTCAGYPASFDREFLDAETFAGWGIDFLKYDYCFKPAGAEGALLYRRMGLALASCGRDILFSGCSWGADKTPEWIGTTGANMWRSTGDIFDTWESVKSLIQQQYSILPFGGKDCFNDMDMLIVGMNGKGHVGIKGCSQEEYRLHFAAWCLFGSPLMIGCDIRNMDEETKRILTNPALLAIDQDARCNRPYIIRFCGNDDYPIIVRNLADGDLAVGFFNLSDSPADLWVTEADLGISFRQNKILEGTEVYSGRKLRSVNATLSASLAPHTCEVYRMKIVNL</sequence>
<keyword evidence="4 5" id="KW-0326">Glycosidase</keyword>
<evidence type="ECO:0000313" key="7">
    <source>
        <dbReference type="EMBL" id="HIU59228.1"/>
    </source>
</evidence>
<dbReference type="SUPFAM" id="SSF51011">
    <property type="entry name" value="Glycosyl hydrolase domain"/>
    <property type="match status" value="1"/>
</dbReference>
<gene>
    <name evidence="7" type="ORF">IAC57_03900</name>
</gene>
<dbReference type="InterPro" id="IPR013780">
    <property type="entry name" value="Glyco_hydro_b"/>
</dbReference>
<evidence type="ECO:0000259" key="6">
    <source>
        <dbReference type="Pfam" id="PF17801"/>
    </source>
</evidence>
<comment type="catalytic activity">
    <reaction evidence="5">
        <text>Hydrolysis of terminal, non-reducing alpha-D-galactose residues in alpha-D-galactosides, including galactose oligosaccharides, galactomannans and galactolipids.</text>
        <dbReference type="EC" id="3.2.1.22"/>
    </reaction>
</comment>
<evidence type="ECO:0000256" key="5">
    <source>
        <dbReference type="RuleBase" id="RU361168"/>
    </source>
</evidence>
<dbReference type="GO" id="GO:0004557">
    <property type="term" value="F:alpha-galactosidase activity"/>
    <property type="evidence" value="ECO:0007669"/>
    <property type="project" value="UniProtKB-EC"/>
</dbReference>
<protein>
    <recommendedName>
        <fullName evidence="5">Alpha-galactosidase</fullName>
        <ecNumber evidence="5">3.2.1.22</ecNumber>
    </recommendedName>
    <alternativeName>
        <fullName evidence="5">Melibiase</fullName>
    </alternativeName>
</protein>
<dbReference type="Pfam" id="PF17801">
    <property type="entry name" value="Melibiase_C"/>
    <property type="match status" value="1"/>
</dbReference>
<evidence type="ECO:0000256" key="2">
    <source>
        <dbReference type="ARBA" id="ARBA00022729"/>
    </source>
</evidence>
<reference evidence="7" key="2">
    <citation type="journal article" date="2021" name="PeerJ">
        <title>Extensive microbial diversity within the chicken gut microbiome revealed by metagenomics and culture.</title>
        <authorList>
            <person name="Gilroy R."/>
            <person name="Ravi A."/>
            <person name="Getino M."/>
            <person name="Pursley I."/>
            <person name="Horton D.L."/>
            <person name="Alikhan N.F."/>
            <person name="Baker D."/>
            <person name="Gharbi K."/>
            <person name="Hall N."/>
            <person name="Watson M."/>
            <person name="Adriaenssens E.M."/>
            <person name="Foster-Nyarko E."/>
            <person name="Jarju S."/>
            <person name="Secka A."/>
            <person name="Antonio M."/>
            <person name="Oren A."/>
            <person name="Chaudhuri R.R."/>
            <person name="La Ragione R."/>
            <person name="Hildebrand F."/>
            <person name="Pallen M.J."/>
        </authorList>
    </citation>
    <scope>NUCLEOTIDE SEQUENCE</scope>
    <source>
        <strain evidence="7">11687</strain>
    </source>
</reference>
<keyword evidence="2" id="KW-0732">Signal</keyword>
<evidence type="ECO:0000256" key="1">
    <source>
        <dbReference type="ARBA" id="ARBA00009743"/>
    </source>
</evidence>
<dbReference type="InterPro" id="IPR002241">
    <property type="entry name" value="Glyco_hydro_27"/>
</dbReference>
<dbReference type="Proteomes" id="UP000824081">
    <property type="component" value="Unassembled WGS sequence"/>
</dbReference>
<comment type="similarity">
    <text evidence="1 5">Belongs to the glycosyl hydrolase 27 family.</text>
</comment>
<proteinExistence type="inferred from homology"/>
<accession>A0A9D1SGY0</accession>
<dbReference type="SUPFAM" id="SSF51445">
    <property type="entry name" value="(Trans)glycosidases"/>
    <property type="match status" value="1"/>
</dbReference>
<evidence type="ECO:0000313" key="8">
    <source>
        <dbReference type="Proteomes" id="UP000824081"/>
    </source>
</evidence>
<dbReference type="FunFam" id="3.20.20.70:FF:000197">
    <property type="entry name" value="Alpha-galactosidase"/>
    <property type="match status" value="1"/>
</dbReference>
<dbReference type="Gene3D" id="2.60.40.1180">
    <property type="entry name" value="Golgi alpha-mannosidase II"/>
    <property type="match status" value="1"/>
</dbReference>
<evidence type="ECO:0000256" key="4">
    <source>
        <dbReference type="ARBA" id="ARBA00023295"/>
    </source>
</evidence>
<reference evidence="7" key="1">
    <citation type="submission" date="2020-10" db="EMBL/GenBank/DDBJ databases">
        <authorList>
            <person name="Gilroy R."/>
        </authorList>
    </citation>
    <scope>NUCLEOTIDE SEQUENCE</scope>
    <source>
        <strain evidence="7">11687</strain>
    </source>
</reference>
<dbReference type="AlphaFoldDB" id="A0A9D1SGY0"/>
<organism evidence="7 8">
    <name type="scientific">Candidatus Scatosoma pullistercoris</name>
    <dbReference type="NCBI Taxonomy" id="2840934"/>
    <lineage>
        <taxon>Bacteria</taxon>
        <taxon>Bacillati</taxon>
        <taxon>Bacillota</taxon>
        <taxon>Clostridia</taxon>
        <taxon>Candidatus Scatosoma</taxon>
    </lineage>
</organism>
<keyword evidence="3 5" id="KW-0378">Hydrolase</keyword>
<dbReference type="CDD" id="cd14792">
    <property type="entry name" value="GH27"/>
    <property type="match status" value="1"/>
</dbReference>